<evidence type="ECO:0000256" key="1">
    <source>
        <dbReference type="SAM" id="Phobius"/>
    </source>
</evidence>
<feature type="transmembrane region" description="Helical" evidence="1">
    <location>
        <begin position="32"/>
        <end position="56"/>
    </location>
</feature>
<dbReference type="AlphaFoldDB" id="A0A023BBY9"/>
<dbReference type="VEuPathDB" id="CryptoDB:GNI_019710"/>
<dbReference type="Proteomes" id="UP000019763">
    <property type="component" value="Unassembled WGS sequence"/>
</dbReference>
<dbReference type="GeneID" id="22910981"/>
<accession>A0A023BBY9</accession>
<protein>
    <submittedName>
        <fullName evidence="2">Transmembrane protein</fullName>
    </submittedName>
</protein>
<evidence type="ECO:0000313" key="2">
    <source>
        <dbReference type="EMBL" id="EZG81195.1"/>
    </source>
</evidence>
<gene>
    <name evidence="2" type="ORF">GNI_019710</name>
</gene>
<keyword evidence="3" id="KW-1185">Reference proteome</keyword>
<evidence type="ECO:0000313" key="3">
    <source>
        <dbReference type="Proteomes" id="UP000019763"/>
    </source>
</evidence>
<sequence>MRGSWNHHAYYREKILNAEQEVEKERQRKQMVLGVGMITVMLTAFTVGLTATTNYFDYNRAVYPYRIMDSSIQGVLNFF</sequence>
<keyword evidence="1 2" id="KW-0812">Transmembrane</keyword>
<keyword evidence="1" id="KW-0472">Membrane</keyword>
<keyword evidence="1" id="KW-1133">Transmembrane helix</keyword>
<proteinExistence type="predicted"/>
<name>A0A023BBY9_GRENI</name>
<organism evidence="2 3">
    <name type="scientific">Gregarina niphandrodes</name>
    <name type="common">Septate eugregarine</name>
    <dbReference type="NCBI Taxonomy" id="110365"/>
    <lineage>
        <taxon>Eukaryota</taxon>
        <taxon>Sar</taxon>
        <taxon>Alveolata</taxon>
        <taxon>Apicomplexa</taxon>
        <taxon>Conoidasida</taxon>
        <taxon>Gregarinasina</taxon>
        <taxon>Eugregarinorida</taxon>
        <taxon>Gregarinidae</taxon>
        <taxon>Gregarina</taxon>
    </lineage>
</organism>
<reference evidence="2" key="1">
    <citation type="submission" date="2013-12" db="EMBL/GenBank/DDBJ databases">
        <authorList>
            <person name="Omoto C.K."/>
            <person name="Sibley D."/>
            <person name="Venepally P."/>
            <person name="Hadjithomas M."/>
            <person name="Karamycheva S."/>
            <person name="Brunk B."/>
            <person name="Roos D."/>
            <person name="Caler E."/>
            <person name="Lorenzi H."/>
        </authorList>
    </citation>
    <scope>NUCLEOTIDE SEQUENCE</scope>
</reference>
<dbReference type="RefSeq" id="XP_011134253.1">
    <property type="nucleotide sequence ID" value="XM_011135951.1"/>
</dbReference>
<dbReference type="EMBL" id="AFNH02000143">
    <property type="protein sequence ID" value="EZG81195.1"/>
    <property type="molecule type" value="Genomic_DNA"/>
</dbReference>
<comment type="caution">
    <text evidence="2">The sequence shown here is derived from an EMBL/GenBank/DDBJ whole genome shotgun (WGS) entry which is preliminary data.</text>
</comment>